<dbReference type="AlphaFoldDB" id="A0AAU7JVQ1"/>
<feature type="transmembrane region" description="Helical" evidence="1">
    <location>
        <begin position="72"/>
        <end position="93"/>
    </location>
</feature>
<evidence type="ECO:0000256" key="1">
    <source>
        <dbReference type="SAM" id="Phobius"/>
    </source>
</evidence>
<keyword evidence="1" id="KW-0472">Membrane</keyword>
<organism evidence="2">
    <name type="scientific">Pedococcus sp. KACC 23699</name>
    <dbReference type="NCBI Taxonomy" id="3149228"/>
    <lineage>
        <taxon>Bacteria</taxon>
        <taxon>Bacillati</taxon>
        <taxon>Actinomycetota</taxon>
        <taxon>Actinomycetes</taxon>
        <taxon>Micrococcales</taxon>
        <taxon>Intrasporangiaceae</taxon>
        <taxon>Pedococcus</taxon>
    </lineage>
</organism>
<gene>
    <name evidence="2" type="ORF">ABEG17_02625</name>
</gene>
<protein>
    <recommendedName>
        <fullName evidence="3">SdpI family protein</fullName>
    </recommendedName>
</protein>
<evidence type="ECO:0008006" key="3">
    <source>
        <dbReference type="Google" id="ProtNLM"/>
    </source>
</evidence>
<keyword evidence="1" id="KW-0812">Transmembrane</keyword>
<reference evidence="2" key="1">
    <citation type="submission" date="2024-05" db="EMBL/GenBank/DDBJ databases">
        <authorList>
            <person name="Kim S."/>
            <person name="Heo J."/>
            <person name="Choi H."/>
            <person name="Choi Y."/>
            <person name="Kwon S.-W."/>
            <person name="Kim Y."/>
        </authorList>
    </citation>
    <scope>NUCLEOTIDE SEQUENCE</scope>
    <source>
        <strain evidence="2">KACC 23699</strain>
    </source>
</reference>
<feature type="transmembrane region" description="Helical" evidence="1">
    <location>
        <begin position="99"/>
        <end position="119"/>
    </location>
</feature>
<evidence type="ECO:0000313" key="2">
    <source>
        <dbReference type="EMBL" id="XBO44240.1"/>
    </source>
</evidence>
<dbReference type="EMBL" id="CP157483">
    <property type="protein sequence ID" value="XBO44240.1"/>
    <property type="molecule type" value="Genomic_DNA"/>
</dbReference>
<name>A0AAU7JVQ1_9MICO</name>
<accession>A0AAU7JVQ1</accession>
<dbReference type="RefSeq" id="WP_406831729.1">
    <property type="nucleotide sequence ID" value="NZ_CP157483.1"/>
</dbReference>
<keyword evidence="1" id="KW-1133">Transmembrane helix</keyword>
<feature type="transmembrane region" description="Helical" evidence="1">
    <location>
        <begin position="6"/>
        <end position="28"/>
    </location>
</feature>
<sequence length="147" mass="16053">MAKDSWLALIAVVGPLIGATVGALWATFSPRTTQQRLKEALEIDDVVPGEYQAEWRRHLDYLIANEAFNDRLMWPGPAWAAAGYGALVLALTTTETGRWALLSLGAVMIAFGAYRTLAIRSHLKSERKRLLSAFPSARSAGRDPSAI</sequence>
<proteinExistence type="predicted"/>